<dbReference type="AlphaFoldDB" id="A0AAV3PIA5"/>
<gene>
    <name evidence="1" type="ORF">LIER_37188</name>
</gene>
<keyword evidence="2" id="KW-1185">Reference proteome</keyword>
<dbReference type="Proteomes" id="UP001454036">
    <property type="component" value="Unassembled WGS sequence"/>
</dbReference>
<dbReference type="EMBL" id="BAABME010017648">
    <property type="protein sequence ID" value="GAA0150853.1"/>
    <property type="molecule type" value="Genomic_DNA"/>
</dbReference>
<comment type="caution">
    <text evidence="1">The sequence shown here is derived from an EMBL/GenBank/DDBJ whole genome shotgun (WGS) entry which is preliminary data.</text>
</comment>
<sequence>MRSIMARDPNGSVSFSRRYFNWKKKPEDDQDNDDEIILTFNSSSSNEFHATIPYVQVVKTPKKKLPTSSVTSKLISAFTFGKNKTNSTKMIGTIFGYRRGHVHIAFQENPTSNTLFFIEFPTQTRVLVKEMASGQVRIALECDKKGDKKGPKLVDEQIWRTYCNGKKCGYALKRECGVEQWKVLNSIGAITMGAGVLPGNNGEVVGEEGDLMYMRAKFERVLGSKDSESFYMMNPDGHGGPELSIYLLRN</sequence>
<dbReference type="GO" id="GO:0010274">
    <property type="term" value="P:hydrotropism"/>
    <property type="evidence" value="ECO:0007669"/>
    <property type="project" value="InterPro"/>
</dbReference>
<protein>
    <recommendedName>
        <fullName evidence="3">Protein MIZU-KUSSEI 1-like</fullName>
    </recommendedName>
</protein>
<reference evidence="1 2" key="1">
    <citation type="submission" date="2024-01" db="EMBL/GenBank/DDBJ databases">
        <title>The complete chloroplast genome sequence of Lithospermum erythrorhizon: insights into the phylogenetic relationship among Boraginaceae species and the maternal lineages of purple gromwells.</title>
        <authorList>
            <person name="Okada T."/>
            <person name="Watanabe K."/>
        </authorList>
    </citation>
    <scope>NUCLEOTIDE SEQUENCE [LARGE SCALE GENOMIC DNA]</scope>
</reference>
<dbReference type="InterPro" id="IPR006460">
    <property type="entry name" value="MIZ1-like_pln"/>
</dbReference>
<dbReference type="PANTHER" id="PTHR31696">
    <property type="entry name" value="PROTEIN MIZU-KUSSEI 1"/>
    <property type="match status" value="1"/>
</dbReference>
<evidence type="ECO:0000313" key="2">
    <source>
        <dbReference type="Proteomes" id="UP001454036"/>
    </source>
</evidence>
<dbReference type="NCBIfam" id="TIGR01570">
    <property type="entry name" value="A_thal_3588"/>
    <property type="match status" value="1"/>
</dbReference>
<dbReference type="Pfam" id="PF04759">
    <property type="entry name" value="DUF617"/>
    <property type="match status" value="1"/>
</dbReference>
<evidence type="ECO:0000313" key="1">
    <source>
        <dbReference type="EMBL" id="GAA0150853.1"/>
    </source>
</evidence>
<organism evidence="1 2">
    <name type="scientific">Lithospermum erythrorhizon</name>
    <name type="common">Purple gromwell</name>
    <name type="synonym">Lithospermum officinale var. erythrorhizon</name>
    <dbReference type="NCBI Taxonomy" id="34254"/>
    <lineage>
        <taxon>Eukaryota</taxon>
        <taxon>Viridiplantae</taxon>
        <taxon>Streptophyta</taxon>
        <taxon>Embryophyta</taxon>
        <taxon>Tracheophyta</taxon>
        <taxon>Spermatophyta</taxon>
        <taxon>Magnoliopsida</taxon>
        <taxon>eudicotyledons</taxon>
        <taxon>Gunneridae</taxon>
        <taxon>Pentapetalae</taxon>
        <taxon>asterids</taxon>
        <taxon>lamiids</taxon>
        <taxon>Boraginales</taxon>
        <taxon>Boraginaceae</taxon>
        <taxon>Boraginoideae</taxon>
        <taxon>Lithospermeae</taxon>
        <taxon>Lithospermum</taxon>
    </lineage>
</organism>
<name>A0AAV3PIA5_LITER</name>
<evidence type="ECO:0008006" key="3">
    <source>
        <dbReference type="Google" id="ProtNLM"/>
    </source>
</evidence>
<accession>A0AAV3PIA5</accession>
<proteinExistence type="predicted"/>
<dbReference type="PANTHER" id="PTHR31696:SF14">
    <property type="entry name" value="PROTEIN MIZU-KUSSEI 1"/>
    <property type="match status" value="1"/>
</dbReference>